<dbReference type="Gene3D" id="1.10.110.10">
    <property type="entry name" value="Plant lipid-transfer and hydrophobic proteins"/>
    <property type="match status" value="1"/>
</dbReference>
<keyword evidence="7" id="KW-0325">Glycoprotein</keyword>
<organism evidence="12 13">
    <name type="scientific">Citrus x changshan-huyou</name>
    <dbReference type="NCBI Taxonomy" id="2935761"/>
    <lineage>
        <taxon>Eukaryota</taxon>
        <taxon>Viridiplantae</taxon>
        <taxon>Streptophyta</taxon>
        <taxon>Embryophyta</taxon>
        <taxon>Tracheophyta</taxon>
        <taxon>Spermatophyta</taxon>
        <taxon>Magnoliopsida</taxon>
        <taxon>eudicotyledons</taxon>
        <taxon>Gunneridae</taxon>
        <taxon>Pentapetalae</taxon>
        <taxon>rosids</taxon>
        <taxon>malvids</taxon>
        <taxon>Sapindales</taxon>
        <taxon>Rutaceae</taxon>
        <taxon>Aurantioideae</taxon>
        <taxon>Citrus</taxon>
    </lineage>
</organism>
<evidence type="ECO:0000313" key="13">
    <source>
        <dbReference type="Proteomes" id="UP001428341"/>
    </source>
</evidence>
<sequence>MGKGNRSAAATAAAAAAFFLIMVSCIGSSSGQALAPGPYMAFGPSAASGPSPSPEDDCLMKVLNMSDCLSYVTEGSNVTVPDKPCCPELAGLVESNPICLCQLLGKNNTIGIKIDMTRALKLPSVCGVTTPPVNLCSLAGVPIEAPTGSPGPASPGTQPPSGLAASPSNGNNDNAASGNAGSVLALLVGLAVASLI</sequence>
<dbReference type="FunFam" id="1.10.110.10:FF:000001">
    <property type="entry name" value="Bifunctional inhibitor/lipid-transfer protein/seed storage 2S albumin superfamily protein"/>
    <property type="match status" value="1"/>
</dbReference>
<evidence type="ECO:0000256" key="2">
    <source>
        <dbReference type="ARBA" id="ARBA00009748"/>
    </source>
</evidence>
<dbReference type="Pfam" id="PF14368">
    <property type="entry name" value="LTP_2"/>
    <property type="match status" value="1"/>
</dbReference>
<dbReference type="SMART" id="SM00499">
    <property type="entry name" value="AAI"/>
    <property type="match status" value="1"/>
</dbReference>
<evidence type="ECO:0000256" key="9">
    <source>
        <dbReference type="SAM" id="MobiDB-lite"/>
    </source>
</evidence>
<evidence type="ECO:0000256" key="5">
    <source>
        <dbReference type="ARBA" id="ARBA00022729"/>
    </source>
</evidence>
<dbReference type="GO" id="GO:0098552">
    <property type="term" value="C:side of membrane"/>
    <property type="evidence" value="ECO:0007669"/>
    <property type="project" value="UniProtKB-KW"/>
</dbReference>
<evidence type="ECO:0000256" key="8">
    <source>
        <dbReference type="ARBA" id="ARBA00023288"/>
    </source>
</evidence>
<evidence type="ECO:0000256" key="6">
    <source>
        <dbReference type="ARBA" id="ARBA00023157"/>
    </source>
</evidence>
<dbReference type="CDD" id="cd00010">
    <property type="entry name" value="AAI_LTSS"/>
    <property type="match status" value="1"/>
</dbReference>
<dbReference type="InterPro" id="IPR016140">
    <property type="entry name" value="Bifunc_inhib/LTP/seed_store"/>
</dbReference>
<proteinExistence type="inferred from homology"/>
<keyword evidence="5 10" id="KW-0732">Signal</keyword>
<keyword evidence="4" id="KW-0336">GPI-anchor</keyword>
<evidence type="ECO:0000256" key="1">
    <source>
        <dbReference type="ARBA" id="ARBA00004609"/>
    </source>
</evidence>
<feature type="region of interest" description="Disordered" evidence="9">
    <location>
        <begin position="146"/>
        <end position="174"/>
    </location>
</feature>
<dbReference type="SUPFAM" id="SSF47699">
    <property type="entry name" value="Bifunctional inhibitor/lipid-transfer protein/seed storage 2S albumin"/>
    <property type="match status" value="1"/>
</dbReference>
<reference evidence="12 13" key="1">
    <citation type="submission" date="2024-05" db="EMBL/GenBank/DDBJ databases">
        <title>Haplotype-resolved chromosome-level genome assembly of Huyou (Citrus changshanensis).</title>
        <authorList>
            <person name="Miao C."/>
            <person name="Chen W."/>
            <person name="Wu Y."/>
            <person name="Wang L."/>
            <person name="Zhao S."/>
            <person name="Grierson D."/>
            <person name="Xu C."/>
            <person name="Chen K."/>
        </authorList>
    </citation>
    <scope>NUCLEOTIDE SEQUENCE [LARGE SCALE GENOMIC DNA]</scope>
    <source>
        <strain evidence="12">01-14</strain>
        <tissue evidence="12">Leaf</tissue>
    </source>
</reference>
<dbReference type="PROSITE" id="PS51257">
    <property type="entry name" value="PROKAR_LIPOPROTEIN"/>
    <property type="match status" value="1"/>
</dbReference>
<feature type="signal peptide" evidence="10">
    <location>
        <begin position="1"/>
        <end position="31"/>
    </location>
</feature>
<dbReference type="PANTHER" id="PTHR33044">
    <property type="entry name" value="BIFUNCTIONAL INHIBITOR/LIPID-TRANSFER PROTEIN/SEED STORAGE 2S ALBUMIN SUPERFAMILY PROTEIN-RELATED"/>
    <property type="match status" value="1"/>
</dbReference>
<comment type="subcellular location">
    <subcellularLocation>
        <location evidence="1">Cell membrane</location>
        <topology evidence="1">Lipid-anchor</topology>
        <topology evidence="1">GPI-anchor</topology>
    </subcellularLocation>
</comment>
<dbReference type="GO" id="GO:0005886">
    <property type="term" value="C:plasma membrane"/>
    <property type="evidence" value="ECO:0007669"/>
    <property type="project" value="UniProtKB-SubCell"/>
</dbReference>
<evidence type="ECO:0000256" key="3">
    <source>
        <dbReference type="ARBA" id="ARBA00022475"/>
    </source>
</evidence>
<protein>
    <recommendedName>
        <fullName evidence="11">Bifunctional inhibitor/plant lipid transfer protein/seed storage helical domain-containing protein</fullName>
    </recommendedName>
</protein>
<accession>A0AAP0QWJ9</accession>
<dbReference type="InterPro" id="IPR036312">
    <property type="entry name" value="Bifun_inhib/LTP/seed_sf"/>
</dbReference>
<keyword evidence="3" id="KW-1003">Cell membrane</keyword>
<name>A0AAP0QWJ9_9ROSI</name>
<feature type="domain" description="Bifunctional inhibitor/plant lipid transfer protein/seed storage helical" evidence="11">
    <location>
        <begin position="58"/>
        <end position="136"/>
    </location>
</feature>
<gene>
    <name evidence="12" type="ORF">WN944_009749</name>
</gene>
<dbReference type="AlphaFoldDB" id="A0AAP0QWJ9"/>
<comment type="caution">
    <text evidence="12">The sequence shown here is derived from an EMBL/GenBank/DDBJ whole genome shotgun (WGS) entry which is preliminary data.</text>
</comment>
<feature type="chain" id="PRO_5043014366" description="Bifunctional inhibitor/plant lipid transfer protein/seed storage helical domain-containing protein" evidence="10">
    <location>
        <begin position="32"/>
        <end position="196"/>
    </location>
</feature>
<dbReference type="InterPro" id="IPR043325">
    <property type="entry name" value="LTSS"/>
</dbReference>
<dbReference type="Proteomes" id="UP001428341">
    <property type="component" value="Unassembled WGS sequence"/>
</dbReference>
<dbReference type="EMBL" id="JBCGBO010000002">
    <property type="protein sequence ID" value="KAK9221323.1"/>
    <property type="molecule type" value="Genomic_DNA"/>
</dbReference>
<evidence type="ECO:0000313" key="12">
    <source>
        <dbReference type="EMBL" id="KAK9221323.1"/>
    </source>
</evidence>
<evidence type="ECO:0000259" key="11">
    <source>
        <dbReference type="SMART" id="SM00499"/>
    </source>
</evidence>
<keyword evidence="6" id="KW-1015">Disulfide bond</keyword>
<evidence type="ECO:0000256" key="10">
    <source>
        <dbReference type="SAM" id="SignalP"/>
    </source>
</evidence>
<keyword evidence="4" id="KW-0472">Membrane</keyword>
<keyword evidence="13" id="KW-1185">Reference proteome</keyword>
<evidence type="ECO:0000256" key="4">
    <source>
        <dbReference type="ARBA" id="ARBA00022622"/>
    </source>
</evidence>
<evidence type="ECO:0000256" key="7">
    <source>
        <dbReference type="ARBA" id="ARBA00023180"/>
    </source>
</evidence>
<keyword evidence="8" id="KW-0449">Lipoprotein</keyword>
<comment type="similarity">
    <text evidence="2">Belongs to the plant LTP family.</text>
</comment>